<keyword evidence="2" id="KW-1185">Reference proteome</keyword>
<feature type="non-terminal residue" evidence="1">
    <location>
        <position position="1"/>
    </location>
</feature>
<evidence type="ECO:0000313" key="2">
    <source>
        <dbReference type="Proteomes" id="UP001175228"/>
    </source>
</evidence>
<reference evidence="1" key="1">
    <citation type="submission" date="2023-06" db="EMBL/GenBank/DDBJ databases">
        <authorList>
            <consortium name="Lawrence Berkeley National Laboratory"/>
            <person name="Ahrendt S."/>
            <person name="Sahu N."/>
            <person name="Indic B."/>
            <person name="Wong-Bajracharya J."/>
            <person name="Merenyi Z."/>
            <person name="Ke H.-M."/>
            <person name="Monk M."/>
            <person name="Kocsube S."/>
            <person name="Drula E."/>
            <person name="Lipzen A."/>
            <person name="Balint B."/>
            <person name="Henrissat B."/>
            <person name="Andreopoulos B."/>
            <person name="Martin F.M."/>
            <person name="Harder C.B."/>
            <person name="Rigling D."/>
            <person name="Ford K.L."/>
            <person name="Foster G.D."/>
            <person name="Pangilinan J."/>
            <person name="Papanicolaou A."/>
            <person name="Barry K."/>
            <person name="LaButti K."/>
            <person name="Viragh M."/>
            <person name="Koriabine M."/>
            <person name="Yan M."/>
            <person name="Riley R."/>
            <person name="Champramary S."/>
            <person name="Plett K.L."/>
            <person name="Tsai I.J."/>
            <person name="Slot J."/>
            <person name="Sipos G."/>
            <person name="Plett J."/>
            <person name="Nagy L.G."/>
            <person name="Grigoriev I.V."/>
        </authorList>
    </citation>
    <scope>NUCLEOTIDE SEQUENCE</scope>
    <source>
        <strain evidence="1">HWK02</strain>
    </source>
</reference>
<comment type="caution">
    <text evidence="1">The sequence shown here is derived from an EMBL/GenBank/DDBJ whole genome shotgun (WGS) entry which is preliminary data.</text>
</comment>
<dbReference type="Proteomes" id="UP001175228">
    <property type="component" value="Unassembled WGS sequence"/>
</dbReference>
<accession>A0AA39UKL4</accession>
<gene>
    <name evidence="1" type="ORF">EDD18DRAFT_1078862</name>
</gene>
<name>A0AA39UKL4_9AGAR</name>
<protein>
    <submittedName>
        <fullName evidence="1">Uncharacterized protein</fullName>
    </submittedName>
</protein>
<organism evidence="1 2">
    <name type="scientific">Armillaria luteobubalina</name>
    <dbReference type="NCBI Taxonomy" id="153913"/>
    <lineage>
        <taxon>Eukaryota</taxon>
        <taxon>Fungi</taxon>
        <taxon>Dikarya</taxon>
        <taxon>Basidiomycota</taxon>
        <taxon>Agaricomycotina</taxon>
        <taxon>Agaricomycetes</taxon>
        <taxon>Agaricomycetidae</taxon>
        <taxon>Agaricales</taxon>
        <taxon>Marasmiineae</taxon>
        <taxon>Physalacriaceae</taxon>
        <taxon>Armillaria</taxon>
    </lineage>
</organism>
<evidence type="ECO:0000313" key="1">
    <source>
        <dbReference type="EMBL" id="KAK0493242.1"/>
    </source>
</evidence>
<dbReference type="EMBL" id="JAUEPU010000026">
    <property type="protein sequence ID" value="KAK0493242.1"/>
    <property type="molecule type" value="Genomic_DNA"/>
</dbReference>
<sequence length="118" mass="13521">VTFETMLSNVLVFILELKSPEALRLISSRGEADGQIRRRISDLCGKSCCPSNFIVYTSSNYTAYCLIPRRRRLSPSLFLAMSDNAREKRWDYGVLDDVGERKFCSIVEEIKKICAKLF</sequence>
<dbReference type="AlphaFoldDB" id="A0AA39UKL4"/>
<proteinExistence type="predicted"/>